<comment type="caution">
    <text evidence="2">The sequence shown here is derived from an EMBL/GenBank/DDBJ whole genome shotgun (WGS) entry which is preliminary data.</text>
</comment>
<dbReference type="Pfam" id="PF03235">
    <property type="entry name" value="GmrSD_N"/>
    <property type="match status" value="1"/>
</dbReference>
<accession>A0A7W7NYM3</accession>
<dbReference type="PANTHER" id="PTHR37292:SF2">
    <property type="entry name" value="DUF262 DOMAIN-CONTAINING PROTEIN"/>
    <property type="match status" value="1"/>
</dbReference>
<reference evidence="2 3" key="1">
    <citation type="submission" date="2020-08" db="EMBL/GenBank/DDBJ databases">
        <title>Functional genomics of gut bacteria from endangered species of beetles.</title>
        <authorList>
            <person name="Carlos-Shanley C."/>
        </authorList>
    </citation>
    <scope>NUCLEOTIDE SEQUENCE [LARGE SCALE GENOMIC DNA]</scope>
    <source>
        <strain evidence="2 3">S00179</strain>
    </source>
</reference>
<dbReference type="AlphaFoldDB" id="A0A7W7NYM3"/>
<dbReference type="EMBL" id="JACHLI010000001">
    <property type="protein sequence ID" value="MBB4861606.1"/>
    <property type="molecule type" value="Genomic_DNA"/>
</dbReference>
<dbReference type="InterPro" id="IPR004919">
    <property type="entry name" value="GmrSD_N"/>
</dbReference>
<feature type="domain" description="GmrSD restriction endonucleases N-terminal" evidence="1">
    <location>
        <begin position="11"/>
        <end position="240"/>
    </location>
</feature>
<evidence type="ECO:0000313" key="2">
    <source>
        <dbReference type="EMBL" id="MBB4861606.1"/>
    </source>
</evidence>
<proteinExistence type="predicted"/>
<evidence type="ECO:0000259" key="1">
    <source>
        <dbReference type="Pfam" id="PF03235"/>
    </source>
</evidence>
<evidence type="ECO:0000313" key="3">
    <source>
        <dbReference type="Proteomes" id="UP000566995"/>
    </source>
</evidence>
<sequence>MKVVQQSRFITDVLKSVFSGFVAPAGMQRPYVWGKQDVEALFDSLLREFPIGSFLSWMPKQKGVLTEIGRKNLGPIALKGADTPWNPRLLLMDGQNRLATLAWVSCKGVYDPNLPYSDAERAVWMSGETLVYDGESQSVRFVPDAEANVGLRLPAWCLMSLSTPEMHREVSKYMRELMDTQFAGIREHDLDCLWEDFDYAQRAFQRARVIDTVIEDATPEEARRAFIRICRTGVPMAHEDFDYAMNWTAG</sequence>
<organism evidence="2 3">
    <name type="scientific">Pseudomonas nitroreducens</name>
    <dbReference type="NCBI Taxonomy" id="46680"/>
    <lineage>
        <taxon>Bacteria</taxon>
        <taxon>Pseudomonadati</taxon>
        <taxon>Pseudomonadota</taxon>
        <taxon>Gammaproteobacteria</taxon>
        <taxon>Pseudomonadales</taxon>
        <taxon>Pseudomonadaceae</taxon>
        <taxon>Pseudomonas</taxon>
    </lineage>
</organism>
<dbReference type="RefSeq" id="WP_184585862.1">
    <property type="nucleotide sequence ID" value="NZ_JACHLI010000001.1"/>
</dbReference>
<name>A0A7W7NYM3_PSENT</name>
<dbReference type="PANTHER" id="PTHR37292">
    <property type="entry name" value="VNG6097C"/>
    <property type="match status" value="1"/>
</dbReference>
<protein>
    <recommendedName>
        <fullName evidence="1">GmrSD restriction endonucleases N-terminal domain-containing protein</fullName>
    </recommendedName>
</protein>
<dbReference type="Proteomes" id="UP000566995">
    <property type="component" value="Unassembled WGS sequence"/>
</dbReference>
<gene>
    <name evidence="2" type="ORF">HNP46_000417</name>
</gene>